<evidence type="ECO:0000256" key="2">
    <source>
        <dbReference type="RuleBase" id="RU004429"/>
    </source>
</evidence>
<dbReference type="PANTHER" id="PTHR33269">
    <property type="entry name" value="NADH-UBIQUINONE OXIDOREDUCTASE CHAIN 6"/>
    <property type="match status" value="1"/>
</dbReference>
<dbReference type="Gene3D" id="1.20.120.1200">
    <property type="entry name" value="NADH-ubiquinone/plastoquinone oxidoreductase chain 6, subunit NuoJ"/>
    <property type="match status" value="1"/>
</dbReference>
<dbReference type="EMBL" id="MOXJ01000015">
    <property type="protein sequence ID" value="PDO10376.1"/>
    <property type="molecule type" value="Genomic_DNA"/>
</dbReference>
<evidence type="ECO:0000256" key="1">
    <source>
        <dbReference type="ARBA" id="ARBA00005698"/>
    </source>
</evidence>
<keyword evidence="2" id="KW-0874">Quinone</keyword>
<dbReference type="EC" id="7.1.1.-" evidence="2"/>
<feature type="transmembrane region" description="Helical" evidence="2">
    <location>
        <begin position="56"/>
        <end position="78"/>
    </location>
</feature>
<feature type="transmembrane region" description="Helical" evidence="2">
    <location>
        <begin position="90"/>
        <end position="111"/>
    </location>
</feature>
<comment type="catalytic activity">
    <reaction evidence="2">
        <text>a quinone + NADH + 5 H(+)(in) = a quinol + NAD(+) + 4 H(+)(out)</text>
        <dbReference type="Rhea" id="RHEA:57888"/>
        <dbReference type="ChEBI" id="CHEBI:15378"/>
        <dbReference type="ChEBI" id="CHEBI:24646"/>
        <dbReference type="ChEBI" id="CHEBI:57540"/>
        <dbReference type="ChEBI" id="CHEBI:57945"/>
        <dbReference type="ChEBI" id="CHEBI:132124"/>
    </reaction>
</comment>
<dbReference type="InterPro" id="IPR042106">
    <property type="entry name" value="Nuo/plastoQ_OxRdtase_6_NuoJ"/>
</dbReference>
<dbReference type="GO" id="GO:0008137">
    <property type="term" value="F:NADH dehydrogenase (ubiquinone) activity"/>
    <property type="evidence" value="ECO:0007669"/>
    <property type="project" value="UniProtKB-UniRule"/>
</dbReference>
<keyword evidence="2" id="KW-0812">Transmembrane</keyword>
<keyword evidence="2" id="KW-1003">Cell membrane</keyword>
<evidence type="ECO:0000313" key="3">
    <source>
        <dbReference type="EMBL" id="PDO10376.1"/>
    </source>
</evidence>
<evidence type="ECO:0000313" key="4">
    <source>
        <dbReference type="Proteomes" id="UP000243688"/>
    </source>
</evidence>
<comment type="similarity">
    <text evidence="1 2">Belongs to the complex I subunit 6 family.</text>
</comment>
<keyword evidence="2" id="KW-0472">Membrane</keyword>
<keyword evidence="2" id="KW-0520">NAD</keyword>
<dbReference type="GO" id="GO:0048038">
    <property type="term" value="F:quinone binding"/>
    <property type="evidence" value="ECO:0007669"/>
    <property type="project" value="UniProtKB-UniRule"/>
</dbReference>
<dbReference type="Proteomes" id="UP000243688">
    <property type="component" value="Unassembled WGS sequence"/>
</dbReference>
<keyword evidence="2" id="KW-1133">Transmembrane helix</keyword>
<reference evidence="3 4" key="1">
    <citation type="submission" date="2016-12" db="EMBL/GenBank/DDBJ databases">
        <title>Candidatus Reconcilibacillus cellulovorans genome.</title>
        <authorList>
            <person name="Kolinko S."/>
            <person name="Wu Y.-W."/>
            <person name="Tachea F."/>
            <person name="Denzel E."/>
            <person name="Hiras J."/>
            <person name="Baecker N."/>
            <person name="Chan L.J."/>
            <person name="Eichorst S.A."/>
            <person name="Frey D."/>
            <person name="Adams P.D."/>
            <person name="Pray T."/>
            <person name="Tanjore D."/>
            <person name="Petzold C.J."/>
            <person name="Gladden J.M."/>
            <person name="Simmons B.A."/>
            <person name="Singer S.W."/>
        </authorList>
    </citation>
    <scope>NUCLEOTIDE SEQUENCE [LARGE SCALE GENOMIC DNA]</scope>
    <source>
        <strain evidence="3">JTherm</strain>
    </source>
</reference>
<comment type="subcellular location">
    <subcellularLocation>
        <location evidence="2">Cell membrane</location>
        <topology evidence="2">Multi-pass membrane protein</topology>
    </subcellularLocation>
</comment>
<dbReference type="PANTHER" id="PTHR33269:SF17">
    <property type="entry name" value="NADH-UBIQUINONE OXIDOREDUCTASE CHAIN 6"/>
    <property type="match status" value="1"/>
</dbReference>
<protein>
    <recommendedName>
        <fullName evidence="2">NADH-quinone oxidoreductase subunit J</fullName>
        <ecNumber evidence="2">7.1.1.-</ecNumber>
    </recommendedName>
</protein>
<comment type="caution">
    <text evidence="3">The sequence shown here is derived from an EMBL/GenBank/DDBJ whole genome shotgun (WGS) entry which is preliminary data.</text>
</comment>
<feature type="transmembrane region" description="Helical" evidence="2">
    <location>
        <begin position="32"/>
        <end position="50"/>
    </location>
</feature>
<dbReference type="InterPro" id="IPR001457">
    <property type="entry name" value="NADH_UbQ/plastoQ_OxRdtase_su6"/>
</dbReference>
<proteinExistence type="inferred from homology"/>
<dbReference type="AlphaFoldDB" id="A0A2A6E0N1"/>
<feature type="transmembrane region" description="Helical" evidence="2">
    <location>
        <begin position="6"/>
        <end position="25"/>
    </location>
</feature>
<dbReference type="GO" id="GO:0005886">
    <property type="term" value="C:plasma membrane"/>
    <property type="evidence" value="ECO:0007669"/>
    <property type="project" value="UniProtKB-SubCell"/>
</dbReference>
<sequence length="168" mass="17934">MIDAAAAVFFLLSLGVIAGAVYFVGLDRVVHATLAAAFSFVALAGLYVMLGAEFLAFVQVLVYAGAVTILMIFGIMMTRHGDESERPSPAGRRVAAFIGSALLFGALFWAIRAADFGLTTTPEPQDNVRRIGESFLTDYVVAFELLSVLLTAAFIGAVAIAKREEEHK</sequence>
<organism evidence="3 4">
    <name type="scientific">Candidatus Reconcilbacillus cellulovorans</name>
    <dbReference type="NCBI Taxonomy" id="1906605"/>
    <lineage>
        <taxon>Bacteria</taxon>
        <taxon>Bacillati</taxon>
        <taxon>Bacillota</taxon>
        <taxon>Bacilli</taxon>
        <taxon>Bacillales</taxon>
        <taxon>Paenibacillaceae</taxon>
        <taxon>Candidatus Reconcilbacillus</taxon>
    </lineage>
</organism>
<dbReference type="NCBIfam" id="NF005168">
    <property type="entry name" value="PRK06638.2-3"/>
    <property type="match status" value="1"/>
</dbReference>
<feature type="transmembrane region" description="Helical" evidence="2">
    <location>
        <begin position="139"/>
        <end position="161"/>
    </location>
</feature>
<accession>A0A2A6E0N1</accession>
<dbReference type="Pfam" id="PF00499">
    <property type="entry name" value="Oxidored_q3"/>
    <property type="match status" value="1"/>
</dbReference>
<gene>
    <name evidence="3" type="ORF">BLM47_07555</name>
</gene>
<name>A0A2A6E0N1_9BACL</name>
<comment type="function">
    <text evidence="2">NDH-1 shuttles electrons from NADH, via FMN and iron-sulfur (Fe-S) centers, to quinones in the respiratory chain. Couples the redox reaction to proton translocation (for every two electrons transferred, four hydrogen ions are translocated across the cytoplasmic membrane), and thus conserves the redox energy in a proton gradient.</text>
</comment>